<dbReference type="PANTHER" id="PTHR36617:SF15">
    <property type="entry name" value="REVERSE TRANSCRIPTASE ZINC-BINDING DOMAIN-CONTAINING PROTEIN"/>
    <property type="match status" value="1"/>
</dbReference>
<protein>
    <recommendedName>
        <fullName evidence="1">Reverse transcriptase zinc-binding domain-containing protein</fullName>
    </recommendedName>
</protein>
<dbReference type="Proteomes" id="UP001152523">
    <property type="component" value="Unassembled WGS sequence"/>
</dbReference>
<dbReference type="AlphaFoldDB" id="A0AAV0DJ59"/>
<organism evidence="2 3">
    <name type="scientific">Cuscuta epithymum</name>
    <dbReference type="NCBI Taxonomy" id="186058"/>
    <lineage>
        <taxon>Eukaryota</taxon>
        <taxon>Viridiplantae</taxon>
        <taxon>Streptophyta</taxon>
        <taxon>Embryophyta</taxon>
        <taxon>Tracheophyta</taxon>
        <taxon>Spermatophyta</taxon>
        <taxon>Magnoliopsida</taxon>
        <taxon>eudicotyledons</taxon>
        <taxon>Gunneridae</taxon>
        <taxon>Pentapetalae</taxon>
        <taxon>asterids</taxon>
        <taxon>lamiids</taxon>
        <taxon>Solanales</taxon>
        <taxon>Convolvulaceae</taxon>
        <taxon>Cuscuteae</taxon>
        <taxon>Cuscuta</taxon>
        <taxon>Cuscuta subgen. Cuscuta</taxon>
    </lineage>
</organism>
<keyword evidence="3" id="KW-1185">Reference proteome</keyword>
<dbReference type="PANTHER" id="PTHR36617">
    <property type="entry name" value="PROTEIN, PUTATIVE-RELATED"/>
    <property type="match status" value="1"/>
</dbReference>
<accession>A0AAV0DJ59</accession>
<feature type="domain" description="Reverse transcriptase zinc-binding" evidence="1">
    <location>
        <begin position="161"/>
        <end position="244"/>
    </location>
</feature>
<gene>
    <name evidence="2" type="ORF">CEPIT_LOCUS16186</name>
</gene>
<proteinExistence type="predicted"/>
<evidence type="ECO:0000313" key="3">
    <source>
        <dbReference type="Proteomes" id="UP001152523"/>
    </source>
</evidence>
<sequence length="244" mass="27946">MGFRRLRDFNIAMLGKQVWCIIKQPNSFISRILRARYFPRGEVLEAGVGSSPSLIWRSIVAALPAVRDRLMFRIGYGTSIRVWKDKWIPFDGGGRTAGGMISELEDTTVKSLMKEDGSNWDCDVLRDIFNEEDCEAISGIPLKGLHGKDELIWAAEKNGKYSVLSCYRMLSPHVENRQAWTQVWKLNLPPKMKTFFWQVCTDCLPSKERLLQRRVPAWLVCSTCGVDRESTLHVFRDCVLAKEV</sequence>
<evidence type="ECO:0000259" key="1">
    <source>
        <dbReference type="Pfam" id="PF13966"/>
    </source>
</evidence>
<dbReference type="InterPro" id="IPR026960">
    <property type="entry name" value="RVT-Znf"/>
</dbReference>
<reference evidence="2" key="1">
    <citation type="submission" date="2022-07" db="EMBL/GenBank/DDBJ databases">
        <authorList>
            <person name="Macas J."/>
            <person name="Novak P."/>
            <person name="Neumann P."/>
        </authorList>
    </citation>
    <scope>NUCLEOTIDE SEQUENCE</scope>
</reference>
<dbReference type="Pfam" id="PF13966">
    <property type="entry name" value="zf-RVT"/>
    <property type="match status" value="1"/>
</dbReference>
<comment type="caution">
    <text evidence="2">The sequence shown here is derived from an EMBL/GenBank/DDBJ whole genome shotgun (WGS) entry which is preliminary data.</text>
</comment>
<dbReference type="EMBL" id="CAMAPF010000118">
    <property type="protein sequence ID" value="CAH9102969.1"/>
    <property type="molecule type" value="Genomic_DNA"/>
</dbReference>
<evidence type="ECO:0000313" key="2">
    <source>
        <dbReference type="EMBL" id="CAH9102969.1"/>
    </source>
</evidence>
<name>A0AAV0DJ59_9ASTE</name>